<evidence type="ECO:0000313" key="4">
    <source>
        <dbReference type="EMBL" id="ARJ50322.1"/>
    </source>
</evidence>
<name>A0AAC9RSX3_9STAP</name>
<proteinExistence type="inferred from homology"/>
<dbReference type="Gene3D" id="3.90.550.10">
    <property type="entry name" value="Spore Coat Polysaccharide Biosynthesis Protein SpsA, Chain A"/>
    <property type="match status" value="1"/>
</dbReference>
<evidence type="ECO:0000313" key="5">
    <source>
        <dbReference type="Proteomes" id="UP000242864"/>
    </source>
</evidence>
<accession>A0AAC9RSX3</accession>
<sequence>MLDGHKLDKYNQSHLKEYEKLMSTNEKERLSDKIAQLDLAEIQKLYQDVYINRQTIDDVSQVQEINYEAISHMTDETIAFYQRRGIEAIQEGQFAVLLMAGGQGTRLGYKGPKGSFEIEGVSLFELQARQLIHLKMQTGHFIDWYIMTSHINDDATRAYFEAHDCFGYPASHIYFFKQDNIVALNEQGQLILDKDSNIMETPNGNGGVFKSLKAAGYLDQMRERETSYIFVNNIDNVLVKVLDPCFAGFAIHHHKDVTTKSIAPLPGEKVGRLVVQNGKDKVLEYSELNPEVADRFDNANIGIHIFRRAFIENAVDKPLPYHLAIKTLEQLDEDFGVVQKPTLKFELFYFDIFQYATSFMTLQVTRDEEFSPLKNKEGKDSIETATNDLKRMKIIE</sequence>
<dbReference type="SUPFAM" id="SSF53448">
    <property type="entry name" value="Nucleotide-diphospho-sugar transferases"/>
    <property type="match status" value="1"/>
</dbReference>
<reference evidence="4 5" key="1">
    <citation type="submission" date="2017-04" db="EMBL/GenBank/DDBJ databases">
        <authorList>
            <person name="Veseli I.A."/>
            <person name="Tang C."/>
            <person name="Pombert J.-F."/>
        </authorList>
    </citation>
    <scope>NUCLEOTIDE SEQUENCE [LARGE SCALE GENOMIC DNA]</scope>
    <source>
        <strain evidence="4 5">ATCC 700373</strain>
    </source>
</reference>
<dbReference type="Proteomes" id="UP000242864">
    <property type="component" value="Chromosome"/>
</dbReference>
<comment type="similarity">
    <text evidence="1">Belongs to the UDPGP type 1 family.</text>
</comment>
<dbReference type="RefSeq" id="WP_085236811.1">
    <property type="nucleotide sequence ID" value="NZ_CP020773.1"/>
</dbReference>
<dbReference type="PANTHER" id="PTHR11952:SF2">
    <property type="entry name" value="LD24639P"/>
    <property type="match status" value="1"/>
</dbReference>
<dbReference type="Pfam" id="PF01704">
    <property type="entry name" value="UDPGP"/>
    <property type="match status" value="1"/>
</dbReference>
<gene>
    <name evidence="4" type="ORF">B5P37_02850</name>
</gene>
<dbReference type="KEGG" id="slz:B5P37_02850"/>
<evidence type="ECO:0000256" key="2">
    <source>
        <dbReference type="ARBA" id="ARBA00022679"/>
    </source>
</evidence>
<organism evidence="4 5">
    <name type="scientific">Staphylococcus lutrae</name>
    <dbReference type="NCBI Taxonomy" id="155085"/>
    <lineage>
        <taxon>Bacteria</taxon>
        <taxon>Bacillati</taxon>
        <taxon>Bacillota</taxon>
        <taxon>Bacilli</taxon>
        <taxon>Bacillales</taxon>
        <taxon>Staphylococcaceae</taxon>
        <taxon>Staphylococcus</taxon>
    </lineage>
</organism>
<keyword evidence="2" id="KW-0808">Transferase</keyword>
<dbReference type="InterPro" id="IPR029044">
    <property type="entry name" value="Nucleotide-diphossugar_trans"/>
</dbReference>
<dbReference type="InterPro" id="IPR039741">
    <property type="entry name" value="UDP-sugar_pyrophosphorylase"/>
</dbReference>
<keyword evidence="3 4" id="KW-0548">Nucleotidyltransferase</keyword>
<dbReference type="EMBL" id="CP020773">
    <property type="protein sequence ID" value="ARJ50322.1"/>
    <property type="molecule type" value="Genomic_DNA"/>
</dbReference>
<keyword evidence="5" id="KW-1185">Reference proteome</keyword>
<evidence type="ECO:0000256" key="3">
    <source>
        <dbReference type="ARBA" id="ARBA00022695"/>
    </source>
</evidence>
<protein>
    <submittedName>
        <fullName evidence="4">Uridylyltransferase</fullName>
    </submittedName>
</protein>
<evidence type="ECO:0000256" key="1">
    <source>
        <dbReference type="ARBA" id="ARBA00010401"/>
    </source>
</evidence>
<dbReference type="GO" id="GO:0070569">
    <property type="term" value="F:uridylyltransferase activity"/>
    <property type="evidence" value="ECO:0007669"/>
    <property type="project" value="InterPro"/>
</dbReference>
<dbReference type="InterPro" id="IPR002618">
    <property type="entry name" value="UDPGP_fam"/>
</dbReference>
<dbReference type="PANTHER" id="PTHR11952">
    <property type="entry name" value="UDP- GLUCOSE PYROPHOSPHORYLASE"/>
    <property type="match status" value="1"/>
</dbReference>
<dbReference type="AlphaFoldDB" id="A0AAC9RSX3"/>